<reference evidence="1" key="2">
    <citation type="submission" date="2015-11" db="EMBL/GenBank/DDBJ databases">
        <authorList>
            <person name="Zhang Y."/>
            <person name="Guo Z."/>
        </authorList>
    </citation>
    <scope>NUCLEOTIDE SEQUENCE</scope>
    <source>
        <strain evidence="1">1</strain>
    </source>
</reference>
<evidence type="ECO:0000313" key="4">
    <source>
        <dbReference type="Proteomes" id="UP000064525"/>
    </source>
</evidence>
<evidence type="ECO:0000313" key="1">
    <source>
        <dbReference type="EMBL" id="CUU39551.1"/>
    </source>
</evidence>
<dbReference type="STRING" id="76936.BN2458_PEG0665"/>
<dbReference type="KEGG" id="hty:BN2458_PEG0665"/>
<sequence>MIIRNFIISDHRGFDSIGISRDNQINEVQPDTLLLFKDFIYCGDVRIDSGLMINYDMASILCANLPQGCINVPPHILENYLKNRSVISTIPAHWDLSFYKENEWILNHIYHVKGSIYDREDWQGDKRGKSGEIRIDGIMH</sequence>
<organism evidence="1 4">
    <name type="scientific">Helicobacter typhlonius</name>
    <dbReference type="NCBI Taxonomy" id="76936"/>
    <lineage>
        <taxon>Bacteria</taxon>
        <taxon>Pseudomonadati</taxon>
        <taxon>Campylobacterota</taxon>
        <taxon>Epsilonproteobacteria</taxon>
        <taxon>Campylobacterales</taxon>
        <taxon>Helicobacteraceae</taxon>
        <taxon>Helicobacter</taxon>
    </lineage>
</organism>
<evidence type="ECO:0000313" key="2">
    <source>
        <dbReference type="EMBL" id="TLD79367.1"/>
    </source>
</evidence>
<dbReference type="Proteomes" id="UP000064525">
    <property type="component" value="Chromosome I"/>
</dbReference>
<dbReference type="AlphaFoldDB" id="A0A0S4PTD0"/>
<evidence type="ECO:0000313" key="3">
    <source>
        <dbReference type="Proteomes" id="UP000029925"/>
    </source>
</evidence>
<dbReference type="EMBL" id="JRPF02000001">
    <property type="protein sequence ID" value="TLD79367.1"/>
    <property type="molecule type" value="Genomic_DNA"/>
</dbReference>
<dbReference type="OrthoDB" id="5322086at2"/>
<dbReference type="EMBL" id="LN907858">
    <property type="protein sequence ID" value="CUU39551.1"/>
    <property type="molecule type" value="Genomic_DNA"/>
</dbReference>
<reference evidence="2 3" key="1">
    <citation type="journal article" date="2014" name="Genome Announc.">
        <title>Draft genome sequences of eight enterohepatic helicobacter species isolated from both laboratory and wild rodents.</title>
        <authorList>
            <person name="Sheh A."/>
            <person name="Shen Z."/>
            <person name="Fox J.G."/>
        </authorList>
    </citation>
    <scope>NUCLEOTIDE SEQUENCE [LARGE SCALE GENOMIC DNA]</scope>
    <source>
        <strain evidence="2 3">MIT 98-6810</strain>
    </source>
</reference>
<proteinExistence type="predicted"/>
<name>A0A0S4PTD0_9HELI</name>
<dbReference type="RefSeq" id="WP_052082034.1">
    <property type="nucleotide sequence ID" value="NZ_CAMTKE010000001.1"/>
</dbReference>
<dbReference type="Proteomes" id="UP000029925">
    <property type="component" value="Unassembled WGS sequence"/>
</dbReference>
<reference evidence="4" key="3">
    <citation type="submission" date="2015-11" db="EMBL/GenBank/DDBJ databases">
        <authorList>
            <person name="Anvar S.Y."/>
        </authorList>
    </citation>
    <scope>NUCLEOTIDE SEQUENCE [LARGE SCALE GENOMIC DNA]</scope>
</reference>
<gene>
    <name evidence="1" type="ORF">BN2458_PEG0665</name>
    <name evidence="2" type="ORF">LS75_000005</name>
</gene>
<dbReference type="GeneID" id="78150942"/>
<keyword evidence="3" id="KW-1185">Reference proteome</keyword>
<protein>
    <submittedName>
        <fullName evidence="1">Uncharacterized protein</fullName>
    </submittedName>
</protein>
<accession>A0A0S4PTD0</accession>
<dbReference type="PATRIC" id="fig|76936.10.peg.650"/>